<evidence type="ECO:0000256" key="12">
    <source>
        <dbReference type="SAM" id="MobiDB-lite"/>
    </source>
</evidence>
<evidence type="ECO:0000256" key="9">
    <source>
        <dbReference type="ARBA" id="ARBA00023212"/>
    </source>
</evidence>
<dbReference type="PROSITE" id="PS00411">
    <property type="entry name" value="KINESIN_MOTOR_1"/>
    <property type="match status" value="1"/>
</dbReference>
<dbReference type="SUPFAM" id="SSF49879">
    <property type="entry name" value="SMAD/FHA domain"/>
    <property type="match status" value="1"/>
</dbReference>
<keyword evidence="5 10" id="KW-0547">Nucleotide-binding</keyword>
<keyword evidence="8 10" id="KW-0505">Motor protein</keyword>
<keyword evidence="4" id="KW-0493">Microtubule</keyword>
<feature type="compositionally biased region" description="Basic and acidic residues" evidence="12">
    <location>
        <begin position="679"/>
        <end position="688"/>
    </location>
</feature>
<evidence type="ECO:0000256" key="3">
    <source>
        <dbReference type="ARBA" id="ARBA00022490"/>
    </source>
</evidence>
<feature type="region of interest" description="Disordered" evidence="12">
    <location>
        <begin position="679"/>
        <end position="720"/>
    </location>
</feature>
<keyword evidence="9" id="KW-0206">Cytoskeleton</keyword>
<dbReference type="PRINTS" id="PR00380">
    <property type="entry name" value="KINESINHEAVY"/>
</dbReference>
<dbReference type="EMBL" id="KN838546">
    <property type="protein sequence ID" value="KIK07623.1"/>
    <property type="molecule type" value="Genomic_DNA"/>
</dbReference>
<feature type="region of interest" description="Disordered" evidence="12">
    <location>
        <begin position="36"/>
        <end position="56"/>
    </location>
</feature>
<dbReference type="InterPro" id="IPR008984">
    <property type="entry name" value="SMAD_FHA_dom_sf"/>
</dbReference>
<dbReference type="InterPro" id="IPR032405">
    <property type="entry name" value="Kinesin_assoc"/>
</dbReference>
<evidence type="ECO:0000256" key="5">
    <source>
        <dbReference type="ARBA" id="ARBA00022741"/>
    </source>
</evidence>
<dbReference type="InterPro" id="IPR022164">
    <property type="entry name" value="Kinesin-like"/>
</dbReference>
<keyword evidence="16" id="KW-1185">Reference proteome</keyword>
<dbReference type="GO" id="GO:0008017">
    <property type="term" value="F:microtubule binding"/>
    <property type="evidence" value="ECO:0007669"/>
    <property type="project" value="InterPro"/>
</dbReference>
<evidence type="ECO:0000256" key="11">
    <source>
        <dbReference type="SAM" id="Coils"/>
    </source>
</evidence>
<evidence type="ECO:0000256" key="1">
    <source>
        <dbReference type="ARBA" id="ARBA00004245"/>
    </source>
</evidence>
<sequence length="1590" mass="177090">MAESGDGNIKVVVRCRPLNSRELGRGAKPLIRMQGNQTFLDPPEHGSTQDSKRATEKKTMAFSFDKSYWSAGPRDEPGYCSQQTLYDDLGKELLDHGFSGFNACILAYGQTGSGKSYSMMGYGADKGIIPLTCSELFDRVKDKTARDPNMSFTVEVSYIEIYNEKVRDLLNPKNSGNLRVREHPSLGPYVEDLSKLVVSGYEEMMTLMDEGNKARTVAATNMNETSSRSHAVFTLLLSMKRHDVDTNMDTEKVSRISLVDLAGSERANSTGATGQRLKEGANINKSLTTLGKVISSLAMASQSDGKKGKKGKADEFVPYRDSVLTWLLKDSLGGNSKTAMIAAISPADYEETLSTLRYADQAKKIKNKAVVNEDPNAKLVRELKEELEMLRARVAGAASEETYDPHVPPEKQKVTYQTKDGRIKTVTKAELQDQMEASEKLMQSLNETWEEKLERTQEVQKERERALEELGITVEKNLVGVHTPKKMPHLVNLNEDPLMSECLIYQIKPGKTIVGCLDSEQPTSIRLSGENILEEHCYFENTDGKVVIQSMPDSVTFLNGKQISPGTPHRLRSGFRIILGDHHVFRFNNPEEVRKQRDRATMKSNMHLSLSASELEAMSESSPRPDSPTSSTDELADVDWNFAKREAALARLGLDPTLDNLPDEDLNKLFEKITKVKTLRDHNSKSRPESSLSQADDVWSEAGRPLPSEAATDDTSIYAGPSWGSPVVDDSLKDAQHQLESRLQEITDSSTEAEDLKVEKEHMEHQLRLVRAQMRRLVDARARGENDVEGIEFEPVIYSARQLRLIRKVLDRWRAHRSFSMAELILTNAVIMKEANVISKELGKQISYNFTVASGGSLAAPTSAVDTIAGLDEFGDVADPILASATQPSVAVKVLDKRHNAIYAWSLDRMQQQLQRMRNLTTYIDRPSYTQHFSSDEPFFDSPPPEYSFIGNALISLAPLSRRLSSTSTVPIFCRYTAEAIGSCRVDIKVVNVVLSAKYLNGSSSSTRSSSPVPGHVPPGTKLGFFLTVDSIKGLSSHDFSGVHLQVRLSSFVGPSLSAEEVFPSVALNIDSSSLSELKFRRSFSIVTTSKVLNHLRQGYAPIEFFATLKPTYLERMERWDEMREQKQYRPNPSPSTESRPATLPPMRRSETDFVVEQVHDVVAWLQVCELGPDGSYMPVPVISQGSLDPGVFSLHQGLQRRIIVSLSSNSGLQLPWLEFTKVRIGNVRLLDPKGRIHDSTSKALVTMPLLKDQTVDFKPDGTGTLSAEALWDSSVHDSVLLNRVTASNQRILVQLTWAVAVETCSDPMQFSMDVAIAMQTRDASPPSKLLTFFGSNKILSKTSTLFTVRLSPPLTRSAKDLWRLDTSEKYVRGEETLGAWKPRGISVVEDYTRLIMTERRAADVQAIRVILTNSPPKPVQADTLAWRADDILQKSLALWQKQFGHQGKIVLSQEPSDHEENGISSKPLDQIDGLKFVSETKLIPRSDSATKKGHLMILTDASQNIWERRWFVLNRPYLHVYAHSNEVEETGIISLTGVNVESDPQKELLLGKPHSFTLFTASNSHALAAPNVKELQSWIMKLDPTRLPS</sequence>
<organism evidence="15 16">
    <name type="scientific">Laccaria amethystina LaAM-08-1</name>
    <dbReference type="NCBI Taxonomy" id="1095629"/>
    <lineage>
        <taxon>Eukaryota</taxon>
        <taxon>Fungi</taxon>
        <taxon>Dikarya</taxon>
        <taxon>Basidiomycota</taxon>
        <taxon>Agaricomycotina</taxon>
        <taxon>Agaricomycetes</taxon>
        <taxon>Agaricomycetidae</taxon>
        <taxon>Agaricales</taxon>
        <taxon>Agaricineae</taxon>
        <taxon>Hydnangiaceae</taxon>
        <taxon>Laccaria</taxon>
    </lineage>
</organism>
<dbReference type="OrthoDB" id="3176171at2759"/>
<evidence type="ECO:0000259" key="14">
    <source>
        <dbReference type="PROSITE" id="PS50067"/>
    </source>
</evidence>
<feature type="domain" description="Kinesin motor" evidence="14">
    <location>
        <begin position="8"/>
        <end position="365"/>
    </location>
</feature>
<keyword evidence="2" id="KW-0813">Transport</keyword>
<evidence type="ECO:0000313" key="16">
    <source>
        <dbReference type="Proteomes" id="UP000054477"/>
    </source>
</evidence>
<feature type="domain" description="PH" evidence="13">
    <location>
        <begin position="1489"/>
        <end position="1588"/>
    </location>
</feature>
<dbReference type="FunFam" id="3.40.850.10:FF:000047">
    <property type="entry name" value="Kinesin family protein"/>
    <property type="match status" value="1"/>
</dbReference>
<dbReference type="InterPro" id="IPR001752">
    <property type="entry name" value="Kinesin_motor_dom"/>
</dbReference>
<reference evidence="16" key="2">
    <citation type="submission" date="2015-01" db="EMBL/GenBank/DDBJ databases">
        <title>Evolutionary Origins and Diversification of the Mycorrhizal Mutualists.</title>
        <authorList>
            <consortium name="DOE Joint Genome Institute"/>
            <consortium name="Mycorrhizal Genomics Consortium"/>
            <person name="Kohler A."/>
            <person name="Kuo A."/>
            <person name="Nagy L.G."/>
            <person name="Floudas D."/>
            <person name="Copeland A."/>
            <person name="Barry K.W."/>
            <person name="Cichocki N."/>
            <person name="Veneault-Fourrey C."/>
            <person name="LaButti K."/>
            <person name="Lindquist E.A."/>
            <person name="Lipzen A."/>
            <person name="Lundell T."/>
            <person name="Morin E."/>
            <person name="Murat C."/>
            <person name="Riley R."/>
            <person name="Ohm R."/>
            <person name="Sun H."/>
            <person name="Tunlid A."/>
            <person name="Henrissat B."/>
            <person name="Grigoriev I.V."/>
            <person name="Hibbett D.S."/>
            <person name="Martin F."/>
        </authorList>
    </citation>
    <scope>NUCLEOTIDE SEQUENCE [LARGE SCALE GENOMIC DNA]</scope>
    <source>
        <strain evidence="16">LaAM-08-1</strain>
    </source>
</reference>
<dbReference type="SUPFAM" id="SSF52540">
    <property type="entry name" value="P-loop containing nucleoside triphosphate hydrolases"/>
    <property type="match status" value="1"/>
</dbReference>
<feature type="region of interest" description="Disordered" evidence="12">
    <location>
        <begin position="612"/>
        <end position="634"/>
    </location>
</feature>
<dbReference type="STRING" id="1095629.A0A0C9YHX4"/>
<accession>A0A0C9YHX4</accession>
<dbReference type="Gene3D" id="3.40.850.10">
    <property type="entry name" value="Kinesin motor domain"/>
    <property type="match status" value="1"/>
</dbReference>
<evidence type="ECO:0000256" key="10">
    <source>
        <dbReference type="PROSITE-ProRule" id="PRU00283"/>
    </source>
</evidence>
<evidence type="ECO:0000313" key="15">
    <source>
        <dbReference type="EMBL" id="KIK07623.1"/>
    </source>
</evidence>
<dbReference type="InterPro" id="IPR001849">
    <property type="entry name" value="PH_domain"/>
</dbReference>
<dbReference type="CDD" id="cd01365">
    <property type="entry name" value="KISc_KIF1A_KIF1B"/>
    <property type="match status" value="1"/>
</dbReference>
<feature type="compositionally biased region" description="Polar residues" evidence="12">
    <location>
        <begin position="1129"/>
        <end position="1140"/>
    </location>
</feature>
<dbReference type="InterPro" id="IPR000253">
    <property type="entry name" value="FHA_dom"/>
</dbReference>
<dbReference type="PANTHER" id="PTHR47117">
    <property type="entry name" value="STAR-RELATED LIPID TRANSFER PROTEIN 9"/>
    <property type="match status" value="1"/>
</dbReference>
<dbReference type="Pfam" id="PF16183">
    <property type="entry name" value="Kinesin_assoc"/>
    <property type="match status" value="1"/>
</dbReference>
<keyword evidence="6 10" id="KW-0067">ATP-binding</keyword>
<dbReference type="InterPro" id="IPR011993">
    <property type="entry name" value="PH-like_dom_sf"/>
</dbReference>
<dbReference type="GO" id="GO:0005524">
    <property type="term" value="F:ATP binding"/>
    <property type="evidence" value="ECO:0007669"/>
    <property type="project" value="UniProtKB-UniRule"/>
</dbReference>
<evidence type="ECO:0000256" key="2">
    <source>
        <dbReference type="ARBA" id="ARBA00022448"/>
    </source>
</evidence>
<feature type="binding site" evidence="10">
    <location>
        <begin position="109"/>
        <end position="116"/>
    </location>
    <ligand>
        <name>ATP</name>
        <dbReference type="ChEBI" id="CHEBI:30616"/>
    </ligand>
</feature>
<keyword evidence="7 11" id="KW-0175">Coiled coil</keyword>
<dbReference type="GO" id="GO:0008574">
    <property type="term" value="F:plus-end-directed microtubule motor activity"/>
    <property type="evidence" value="ECO:0007669"/>
    <property type="project" value="UniProtKB-ARBA"/>
</dbReference>
<dbReference type="InterPro" id="IPR049780">
    <property type="entry name" value="PH_KIFIA_KIFIB"/>
</dbReference>
<dbReference type="HOGENOM" id="CLU_001485_20_3_1"/>
<dbReference type="Pfam" id="PF00225">
    <property type="entry name" value="Kinesin"/>
    <property type="match status" value="1"/>
</dbReference>
<dbReference type="Pfam" id="PF00169">
    <property type="entry name" value="PH"/>
    <property type="match status" value="1"/>
</dbReference>
<feature type="coiled-coil region" evidence="11">
    <location>
        <begin position="746"/>
        <end position="773"/>
    </location>
</feature>
<dbReference type="CDD" id="cd22705">
    <property type="entry name" value="FHA_KIF1"/>
    <property type="match status" value="1"/>
</dbReference>
<dbReference type="InterPro" id="IPR027417">
    <property type="entry name" value="P-loop_NTPase"/>
</dbReference>
<dbReference type="Proteomes" id="UP000054477">
    <property type="component" value="Unassembled WGS sequence"/>
</dbReference>
<dbReference type="SMART" id="SM00233">
    <property type="entry name" value="PH"/>
    <property type="match status" value="1"/>
</dbReference>
<evidence type="ECO:0008006" key="17">
    <source>
        <dbReference type="Google" id="ProtNLM"/>
    </source>
</evidence>
<dbReference type="Pfam" id="PF12473">
    <property type="entry name" value="DUF3694"/>
    <property type="match status" value="1"/>
</dbReference>
<dbReference type="PROSITE" id="PS50067">
    <property type="entry name" value="KINESIN_MOTOR_2"/>
    <property type="match status" value="1"/>
</dbReference>
<dbReference type="Gene3D" id="6.10.250.2520">
    <property type="match status" value="1"/>
</dbReference>
<name>A0A0C9YHX4_9AGAR</name>
<dbReference type="SMART" id="SM00129">
    <property type="entry name" value="KISc"/>
    <property type="match status" value="1"/>
</dbReference>
<evidence type="ECO:0000256" key="6">
    <source>
        <dbReference type="ARBA" id="ARBA00022840"/>
    </source>
</evidence>
<dbReference type="CDD" id="cd01233">
    <property type="entry name" value="PH_KIFIA_KIFIB"/>
    <property type="match status" value="1"/>
</dbReference>
<evidence type="ECO:0000256" key="8">
    <source>
        <dbReference type="ARBA" id="ARBA00023175"/>
    </source>
</evidence>
<dbReference type="InterPro" id="IPR022140">
    <property type="entry name" value="Kinesin-like_KIF1-typ"/>
</dbReference>
<dbReference type="GO" id="GO:0005874">
    <property type="term" value="C:microtubule"/>
    <property type="evidence" value="ECO:0007669"/>
    <property type="project" value="UniProtKB-KW"/>
</dbReference>
<dbReference type="InterPro" id="IPR036961">
    <property type="entry name" value="Kinesin_motor_dom_sf"/>
</dbReference>
<reference evidence="15 16" key="1">
    <citation type="submission" date="2014-04" db="EMBL/GenBank/DDBJ databases">
        <authorList>
            <consortium name="DOE Joint Genome Institute"/>
            <person name="Kuo A."/>
            <person name="Kohler A."/>
            <person name="Nagy L.G."/>
            <person name="Floudas D."/>
            <person name="Copeland A."/>
            <person name="Barry K.W."/>
            <person name="Cichocki N."/>
            <person name="Veneault-Fourrey C."/>
            <person name="LaButti K."/>
            <person name="Lindquist E.A."/>
            <person name="Lipzen A."/>
            <person name="Lundell T."/>
            <person name="Morin E."/>
            <person name="Murat C."/>
            <person name="Sun H."/>
            <person name="Tunlid A."/>
            <person name="Henrissat B."/>
            <person name="Grigoriev I.V."/>
            <person name="Hibbett D.S."/>
            <person name="Martin F."/>
            <person name="Nordberg H.P."/>
            <person name="Cantor M.N."/>
            <person name="Hua S.X."/>
        </authorList>
    </citation>
    <scope>NUCLEOTIDE SEQUENCE [LARGE SCALE GENOMIC DNA]</scope>
    <source>
        <strain evidence="15 16">LaAM-08-1</strain>
    </source>
</reference>
<feature type="compositionally biased region" description="Low complexity" evidence="12">
    <location>
        <begin position="612"/>
        <end position="633"/>
    </location>
</feature>
<dbReference type="Gene3D" id="2.30.29.30">
    <property type="entry name" value="Pleckstrin-homology domain (PH domain)/Phosphotyrosine-binding domain (PTB)"/>
    <property type="match status" value="1"/>
</dbReference>
<feature type="coiled-coil region" evidence="11">
    <location>
        <begin position="428"/>
        <end position="466"/>
    </location>
</feature>
<gene>
    <name evidence="15" type="ORF">K443DRAFT_673202</name>
</gene>
<dbReference type="PROSITE" id="PS50003">
    <property type="entry name" value="PH_DOMAIN"/>
    <property type="match status" value="1"/>
</dbReference>
<proteinExistence type="inferred from homology"/>
<dbReference type="Pfam" id="PF00498">
    <property type="entry name" value="FHA"/>
    <property type="match status" value="1"/>
</dbReference>
<protein>
    <recommendedName>
        <fullName evidence="17">Kinesin-like protein</fullName>
    </recommendedName>
</protein>
<evidence type="ECO:0000256" key="4">
    <source>
        <dbReference type="ARBA" id="ARBA00022701"/>
    </source>
</evidence>
<keyword evidence="3" id="KW-0963">Cytoplasm</keyword>
<dbReference type="GO" id="GO:0047496">
    <property type="term" value="P:vesicle transport along microtubule"/>
    <property type="evidence" value="ECO:0007669"/>
    <property type="project" value="UniProtKB-ARBA"/>
</dbReference>
<comment type="similarity">
    <text evidence="10">Belongs to the TRAFAC class myosin-kinesin ATPase superfamily. Kinesin family.</text>
</comment>
<dbReference type="Gene3D" id="2.60.200.20">
    <property type="match status" value="1"/>
</dbReference>
<evidence type="ECO:0000259" key="13">
    <source>
        <dbReference type="PROSITE" id="PS50003"/>
    </source>
</evidence>
<dbReference type="GO" id="GO:0005546">
    <property type="term" value="F:phosphatidylinositol-4,5-bisphosphate binding"/>
    <property type="evidence" value="ECO:0007669"/>
    <property type="project" value="UniProtKB-ARBA"/>
</dbReference>
<evidence type="ECO:0000256" key="7">
    <source>
        <dbReference type="ARBA" id="ARBA00023054"/>
    </source>
</evidence>
<comment type="subcellular location">
    <subcellularLocation>
        <location evidence="1">Cytoplasm</location>
        <location evidence="1">Cytoskeleton</location>
    </subcellularLocation>
</comment>
<dbReference type="SUPFAM" id="SSF50729">
    <property type="entry name" value="PH domain-like"/>
    <property type="match status" value="1"/>
</dbReference>
<dbReference type="Pfam" id="PF12423">
    <property type="entry name" value="KIF1B"/>
    <property type="match status" value="1"/>
</dbReference>
<dbReference type="InterPro" id="IPR019821">
    <property type="entry name" value="Kinesin_motor_CS"/>
</dbReference>
<feature type="region of interest" description="Disordered" evidence="12">
    <location>
        <begin position="1124"/>
        <end position="1147"/>
    </location>
</feature>